<name>A0A3A5M8N7_9MICC</name>
<dbReference type="InterPro" id="IPR002347">
    <property type="entry name" value="SDR_fam"/>
</dbReference>
<evidence type="ECO:0000256" key="1">
    <source>
        <dbReference type="ARBA" id="ARBA00006484"/>
    </source>
</evidence>
<evidence type="ECO:0000313" key="6">
    <source>
        <dbReference type="EMBL" id="RJT77987.1"/>
    </source>
</evidence>
<dbReference type="RefSeq" id="WP_120149600.1">
    <property type="nucleotide sequence ID" value="NZ_QZVT01000007.1"/>
</dbReference>
<protein>
    <submittedName>
        <fullName evidence="6">SDR family NAD(P)-dependent oxidoreductase</fullName>
    </submittedName>
</protein>
<dbReference type="PANTHER" id="PTHR43976:SF16">
    <property type="entry name" value="SHORT-CHAIN DEHYDROGENASE_REDUCTASE FAMILY PROTEIN"/>
    <property type="match status" value="1"/>
</dbReference>
<gene>
    <name evidence="6" type="ORF">D6T63_13600</name>
</gene>
<keyword evidence="7" id="KW-1185">Reference proteome</keyword>
<proteinExistence type="inferred from homology"/>
<dbReference type="GO" id="GO:0016491">
    <property type="term" value="F:oxidoreductase activity"/>
    <property type="evidence" value="ECO:0007669"/>
    <property type="project" value="UniProtKB-KW"/>
</dbReference>
<dbReference type="NCBIfam" id="NF006114">
    <property type="entry name" value="PRK08263.1"/>
    <property type="match status" value="1"/>
</dbReference>
<feature type="region of interest" description="Disordered" evidence="4">
    <location>
        <begin position="204"/>
        <end position="224"/>
    </location>
</feature>
<dbReference type="InterPro" id="IPR051911">
    <property type="entry name" value="SDR_oxidoreductase"/>
</dbReference>
<dbReference type="InterPro" id="IPR036291">
    <property type="entry name" value="NAD(P)-bd_dom_sf"/>
</dbReference>
<dbReference type="PANTHER" id="PTHR43976">
    <property type="entry name" value="SHORT CHAIN DEHYDROGENASE"/>
    <property type="match status" value="1"/>
</dbReference>
<dbReference type="PRINTS" id="PR00080">
    <property type="entry name" value="SDRFAMILY"/>
</dbReference>
<evidence type="ECO:0000256" key="3">
    <source>
        <dbReference type="RuleBase" id="RU000363"/>
    </source>
</evidence>
<evidence type="ECO:0000313" key="7">
    <source>
        <dbReference type="Proteomes" id="UP000272560"/>
    </source>
</evidence>
<feature type="domain" description="Ketoreductase" evidence="5">
    <location>
        <begin position="3"/>
        <end position="205"/>
    </location>
</feature>
<dbReference type="SUPFAM" id="SSF51735">
    <property type="entry name" value="NAD(P)-binding Rossmann-fold domains"/>
    <property type="match status" value="1"/>
</dbReference>
<dbReference type="Gene3D" id="3.40.50.720">
    <property type="entry name" value="NAD(P)-binding Rossmann-like Domain"/>
    <property type="match status" value="1"/>
</dbReference>
<dbReference type="EMBL" id="QZVT01000007">
    <property type="protein sequence ID" value="RJT77987.1"/>
    <property type="molecule type" value="Genomic_DNA"/>
</dbReference>
<organism evidence="6 7">
    <name type="scientific">Arthrobacter cheniae</name>
    <dbReference type="NCBI Taxonomy" id="1258888"/>
    <lineage>
        <taxon>Bacteria</taxon>
        <taxon>Bacillati</taxon>
        <taxon>Actinomycetota</taxon>
        <taxon>Actinomycetes</taxon>
        <taxon>Micrococcales</taxon>
        <taxon>Micrococcaceae</taxon>
        <taxon>Arthrobacter</taxon>
    </lineage>
</organism>
<dbReference type="SMART" id="SM00822">
    <property type="entry name" value="PKS_KR"/>
    <property type="match status" value="1"/>
</dbReference>
<reference evidence="6 7" key="1">
    <citation type="submission" date="2018-09" db="EMBL/GenBank/DDBJ databases">
        <title>Novel species of Arthrobacter.</title>
        <authorList>
            <person name="Liu Q."/>
            <person name="Xin Y.-H."/>
        </authorList>
    </citation>
    <scope>NUCLEOTIDE SEQUENCE [LARGE SCALE GENOMIC DNA]</scope>
    <source>
        <strain evidence="6 7">Hz2</strain>
    </source>
</reference>
<dbReference type="AlphaFoldDB" id="A0A3A5M8N7"/>
<comment type="similarity">
    <text evidence="1 3">Belongs to the short-chain dehydrogenases/reductases (SDR) family.</text>
</comment>
<evidence type="ECO:0000256" key="2">
    <source>
        <dbReference type="ARBA" id="ARBA00023002"/>
    </source>
</evidence>
<dbReference type="InterPro" id="IPR057326">
    <property type="entry name" value="KR_dom"/>
</dbReference>
<comment type="caution">
    <text evidence="6">The sequence shown here is derived from an EMBL/GenBank/DDBJ whole genome shotgun (WGS) entry which is preliminary data.</text>
</comment>
<dbReference type="OrthoDB" id="9792003at2"/>
<sequence>MSKIWFITGTSRGFGREWAEAALERGDSVAATARSTDSLTALVDTYGDRILPLALDVTDRAAVFAAVRQAQERFGRLDVVINNAGYGQFGMVEELSEAEVRDQLETNLFGAVWVTQAALPYLRAQGSGHIIQVSSIGGISAFPTVGAYHASKWALEGLSQALSQEVAGFGVKVTLIEPGGFSTDWGGSSAKHATAIPAYDGVREQAANRPSRAGTPGDPTATRGPILTIVDSDDPPLRAFFGEAPLGIAKADYESRLASWEKWQPVAVEAHGGKD</sequence>
<evidence type="ECO:0000259" key="5">
    <source>
        <dbReference type="SMART" id="SM00822"/>
    </source>
</evidence>
<accession>A0A3A5M8N7</accession>
<dbReference type="PRINTS" id="PR00081">
    <property type="entry name" value="GDHRDH"/>
</dbReference>
<evidence type="ECO:0000256" key="4">
    <source>
        <dbReference type="SAM" id="MobiDB-lite"/>
    </source>
</evidence>
<dbReference type="CDD" id="cd05374">
    <property type="entry name" value="17beta-HSD-like_SDR_c"/>
    <property type="match status" value="1"/>
</dbReference>
<dbReference type="Proteomes" id="UP000272560">
    <property type="component" value="Unassembled WGS sequence"/>
</dbReference>
<dbReference type="Pfam" id="PF00106">
    <property type="entry name" value="adh_short"/>
    <property type="match status" value="1"/>
</dbReference>
<keyword evidence="2" id="KW-0560">Oxidoreductase</keyword>